<dbReference type="Proteomes" id="UP001234178">
    <property type="component" value="Unassembled WGS sequence"/>
</dbReference>
<accession>A0ABQ9ZQC1</accession>
<comment type="caution">
    <text evidence="1">The sequence shown here is derived from an EMBL/GenBank/DDBJ whole genome shotgun (WGS) entry which is preliminary data.</text>
</comment>
<gene>
    <name evidence="1" type="ORF">OUZ56_030113</name>
</gene>
<dbReference type="EMBL" id="JAOYFB010000005">
    <property type="protein sequence ID" value="KAK4015123.1"/>
    <property type="molecule type" value="Genomic_DNA"/>
</dbReference>
<reference evidence="1 2" key="1">
    <citation type="journal article" date="2023" name="Nucleic Acids Res.">
        <title>The hologenome of Daphnia magna reveals possible DNA methylation and microbiome-mediated evolution of the host genome.</title>
        <authorList>
            <person name="Chaturvedi A."/>
            <person name="Li X."/>
            <person name="Dhandapani V."/>
            <person name="Marshall H."/>
            <person name="Kissane S."/>
            <person name="Cuenca-Cambronero M."/>
            <person name="Asole G."/>
            <person name="Calvet F."/>
            <person name="Ruiz-Romero M."/>
            <person name="Marangio P."/>
            <person name="Guigo R."/>
            <person name="Rago D."/>
            <person name="Mirbahai L."/>
            <person name="Eastwood N."/>
            <person name="Colbourne J.K."/>
            <person name="Zhou J."/>
            <person name="Mallon E."/>
            <person name="Orsini L."/>
        </authorList>
    </citation>
    <scope>NUCLEOTIDE SEQUENCE [LARGE SCALE GENOMIC DNA]</scope>
    <source>
        <strain evidence="1">LRV0_1</strain>
    </source>
</reference>
<evidence type="ECO:0000313" key="2">
    <source>
        <dbReference type="Proteomes" id="UP001234178"/>
    </source>
</evidence>
<keyword evidence="2" id="KW-1185">Reference proteome</keyword>
<name>A0ABQ9ZQC1_9CRUS</name>
<evidence type="ECO:0000313" key="1">
    <source>
        <dbReference type="EMBL" id="KAK4015123.1"/>
    </source>
</evidence>
<sequence>MTINIKKKNREKIFETHDWLLKLDTTKCLDIKSQSPAFKSGSFHSKNDDIAKSIPSYAFLLLKIEKEINIMPNLGSRENLPLDASFRVRTEIGTRRCMA</sequence>
<protein>
    <submittedName>
        <fullName evidence="1">Uncharacterized protein</fullName>
    </submittedName>
</protein>
<proteinExistence type="predicted"/>
<organism evidence="1 2">
    <name type="scientific">Daphnia magna</name>
    <dbReference type="NCBI Taxonomy" id="35525"/>
    <lineage>
        <taxon>Eukaryota</taxon>
        <taxon>Metazoa</taxon>
        <taxon>Ecdysozoa</taxon>
        <taxon>Arthropoda</taxon>
        <taxon>Crustacea</taxon>
        <taxon>Branchiopoda</taxon>
        <taxon>Diplostraca</taxon>
        <taxon>Cladocera</taxon>
        <taxon>Anomopoda</taxon>
        <taxon>Daphniidae</taxon>
        <taxon>Daphnia</taxon>
    </lineage>
</organism>